<accession>A0ABY4DRZ9</accession>
<dbReference type="EMBL" id="CP091508">
    <property type="protein sequence ID" value="UOO80769.1"/>
    <property type="molecule type" value="Genomic_DNA"/>
</dbReference>
<dbReference type="Proteomes" id="UP000829817">
    <property type="component" value="Chromosome"/>
</dbReference>
<dbReference type="InterPro" id="IPR036147">
    <property type="entry name" value="Anti-sigma_E_RseA_N_sf"/>
</dbReference>
<dbReference type="Pfam" id="PF03872">
    <property type="entry name" value="RseA_N"/>
    <property type="match status" value="1"/>
</dbReference>
<dbReference type="InterPro" id="IPR005572">
    <property type="entry name" value="Anti-sigma_E_RseA_N"/>
</dbReference>
<dbReference type="SUPFAM" id="SSF89069">
    <property type="entry name" value="N-terminal, cytoplasmic domain of anti-sigmaE factor RseA"/>
    <property type="match status" value="1"/>
</dbReference>
<protein>
    <recommendedName>
        <fullName evidence="2">Anti sigma-E protein RseA N-terminal domain-containing protein</fullName>
    </recommendedName>
</protein>
<sequence>MANKKQDFEYVSAAMDDDGLSEEALDKLLSDADAQQKWYEYHLIRDYLQHAKPIVGKDIKMSETDFSVSLQQAAAENKQRCGARQQQSGRTANAANHAFMRFAAVASVLAVAVAVWQMWPQADHTAAAVAASQQAPVQKTDAAIVPVGGHAAAAPKQDVVVPNAALANQAQAEQRSAVRVEKLNEATAPQAASAAQAVQ</sequence>
<proteinExistence type="predicted"/>
<reference evidence="3 4" key="1">
    <citation type="journal article" date="2022" name="Res Sq">
        <title>Evolution of multicellular longitudinally dividing oral cavity symbionts (Neisseriaceae).</title>
        <authorList>
            <person name="Nyongesa S."/>
            <person name="Weber P."/>
            <person name="Bernet E."/>
            <person name="Pullido F."/>
            <person name="Nieckarz M."/>
            <person name="Delaby M."/>
            <person name="Nieves C."/>
            <person name="Viehboeck T."/>
            <person name="Krause N."/>
            <person name="Rivera-Millot A."/>
            <person name="Nakamura A."/>
            <person name="Vischer N."/>
            <person name="VanNieuwenhze M."/>
            <person name="Brun Y."/>
            <person name="Cava F."/>
            <person name="Bulgheresi S."/>
            <person name="Veyrier F."/>
        </authorList>
    </citation>
    <scope>NUCLEOTIDE SEQUENCE [LARGE SCALE GENOMIC DNA]</scope>
    <source>
        <strain evidence="3 4">CCUG 63373m</strain>
    </source>
</reference>
<gene>
    <name evidence="3" type="ORF">LVJ83_07160</name>
</gene>
<evidence type="ECO:0000313" key="4">
    <source>
        <dbReference type="Proteomes" id="UP000829817"/>
    </source>
</evidence>
<keyword evidence="1" id="KW-0472">Membrane</keyword>
<keyword evidence="1" id="KW-0812">Transmembrane</keyword>
<feature type="domain" description="Anti sigma-E protein RseA N-terminal" evidence="2">
    <location>
        <begin position="9"/>
        <end position="79"/>
    </location>
</feature>
<keyword evidence="1" id="KW-1133">Transmembrane helix</keyword>
<keyword evidence="4" id="KW-1185">Reference proteome</keyword>
<evidence type="ECO:0000313" key="3">
    <source>
        <dbReference type="EMBL" id="UOO80769.1"/>
    </source>
</evidence>
<name>A0ABY4DRZ9_9NEIS</name>
<dbReference type="RefSeq" id="WP_244783840.1">
    <property type="nucleotide sequence ID" value="NZ_CP091508.1"/>
</dbReference>
<feature type="transmembrane region" description="Helical" evidence="1">
    <location>
        <begin position="98"/>
        <end position="119"/>
    </location>
</feature>
<evidence type="ECO:0000259" key="2">
    <source>
        <dbReference type="Pfam" id="PF03872"/>
    </source>
</evidence>
<dbReference type="Gene3D" id="1.10.10.880">
    <property type="entry name" value="Anti sigma-E protein RseA, N-terminal domain"/>
    <property type="match status" value="1"/>
</dbReference>
<organism evidence="3 4">
    <name type="scientific">Uruburuella testudinis</name>
    <dbReference type="NCBI Taxonomy" id="1282863"/>
    <lineage>
        <taxon>Bacteria</taxon>
        <taxon>Pseudomonadati</taxon>
        <taxon>Pseudomonadota</taxon>
        <taxon>Betaproteobacteria</taxon>
        <taxon>Neisseriales</taxon>
        <taxon>Neisseriaceae</taxon>
        <taxon>Uruburuella</taxon>
    </lineage>
</organism>
<evidence type="ECO:0000256" key="1">
    <source>
        <dbReference type="SAM" id="Phobius"/>
    </source>
</evidence>